<reference evidence="1 2" key="1">
    <citation type="submission" date="2019-01" db="EMBL/GenBank/DDBJ databases">
        <authorList>
            <person name="Chen W.-M."/>
        </authorList>
    </citation>
    <scope>NUCLEOTIDE SEQUENCE [LARGE SCALE GENOMIC DNA]</scope>
    <source>
        <strain evidence="1 2">CCP-7</strain>
    </source>
</reference>
<organism evidence="1 2">
    <name type="scientific">Sphingomonas crocodyli</name>
    <dbReference type="NCBI Taxonomy" id="1979270"/>
    <lineage>
        <taxon>Bacteria</taxon>
        <taxon>Pseudomonadati</taxon>
        <taxon>Pseudomonadota</taxon>
        <taxon>Alphaproteobacteria</taxon>
        <taxon>Sphingomonadales</taxon>
        <taxon>Sphingomonadaceae</taxon>
        <taxon>Sphingomonas</taxon>
    </lineage>
</organism>
<dbReference type="EMBL" id="SACN01000001">
    <property type="protein sequence ID" value="RVT92935.1"/>
    <property type="molecule type" value="Genomic_DNA"/>
</dbReference>
<accession>A0A437M5V7</accession>
<comment type="caution">
    <text evidence="1">The sequence shown here is derived from an EMBL/GenBank/DDBJ whole genome shotgun (WGS) entry which is preliminary data.</text>
</comment>
<dbReference type="SUPFAM" id="SSF55298">
    <property type="entry name" value="YjgF-like"/>
    <property type="match status" value="1"/>
</dbReference>
<dbReference type="InterPro" id="IPR035959">
    <property type="entry name" value="RutC-like_sf"/>
</dbReference>
<dbReference type="Pfam" id="PF01042">
    <property type="entry name" value="Ribonuc_L-PSP"/>
    <property type="match status" value="1"/>
</dbReference>
<dbReference type="CDD" id="cd06150">
    <property type="entry name" value="YjgF_YER057c_UK114_like_2"/>
    <property type="match status" value="1"/>
</dbReference>
<gene>
    <name evidence="1" type="ORF">EOD43_03235</name>
</gene>
<name>A0A437M5V7_9SPHN</name>
<protein>
    <submittedName>
        <fullName evidence="1">RidA family protein</fullName>
    </submittedName>
</protein>
<dbReference type="OrthoDB" id="9803101at2"/>
<dbReference type="Gene3D" id="3.30.1330.40">
    <property type="entry name" value="RutC-like"/>
    <property type="match status" value="1"/>
</dbReference>
<dbReference type="PANTHER" id="PTHR47328:SF1">
    <property type="entry name" value="RUTC FAMILY PROTEIN YOAB"/>
    <property type="match status" value="1"/>
</dbReference>
<proteinExistence type="predicted"/>
<dbReference type="Proteomes" id="UP000282971">
    <property type="component" value="Unassembled WGS sequence"/>
</dbReference>
<sequence length="119" mass="12953">MDITRIVTNARRGRAVVYNGVVYVGGQTASDKDADIKGQTEETLAKIDKVLRDAGTDKSRLLTAQIWMKDIARDFSEMNAAWDAWVEPDAFPTRATTQCSMANSATLVEIIVTAAIGSD</sequence>
<evidence type="ECO:0000313" key="2">
    <source>
        <dbReference type="Proteomes" id="UP000282971"/>
    </source>
</evidence>
<keyword evidence="2" id="KW-1185">Reference proteome</keyword>
<dbReference type="RefSeq" id="WP_127744598.1">
    <property type="nucleotide sequence ID" value="NZ_SACN01000001.1"/>
</dbReference>
<dbReference type="PANTHER" id="PTHR47328">
    <property type="match status" value="1"/>
</dbReference>
<dbReference type="InterPro" id="IPR035709">
    <property type="entry name" value="YoaB-like"/>
</dbReference>
<evidence type="ECO:0000313" key="1">
    <source>
        <dbReference type="EMBL" id="RVT92935.1"/>
    </source>
</evidence>
<dbReference type="AlphaFoldDB" id="A0A437M5V7"/>
<dbReference type="InterPro" id="IPR006175">
    <property type="entry name" value="YjgF/YER057c/UK114"/>
</dbReference>